<dbReference type="GO" id="GO:0016020">
    <property type="term" value="C:membrane"/>
    <property type="evidence" value="ECO:0007669"/>
    <property type="project" value="UniProtKB-SubCell"/>
</dbReference>
<organism evidence="7 8">
    <name type="scientific">Jiangella rhizosphaerae</name>
    <dbReference type="NCBI Taxonomy" id="2293569"/>
    <lineage>
        <taxon>Bacteria</taxon>
        <taxon>Bacillati</taxon>
        <taxon>Actinomycetota</taxon>
        <taxon>Actinomycetes</taxon>
        <taxon>Jiangellales</taxon>
        <taxon>Jiangellaceae</taxon>
        <taxon>Jiangella</taxon>
    </lineage>
</organism>
<sequence>MAVQFIAGGASKLLATEPMVTMFDDIGAGQWLRVFVGILELAGGAGLLVPRLAGPAAAGLIALMAGAAAVNVLALTTAPVLPLPAASRHRRRPRRGRAVRRHRLAPDRRPLRRPAPGLGRPGDQAELGRGGGDAPRAGRRPRAPRSARRRPPAGRPPPSGRRPRPSARAVGRPLGRPRGLPRGRQAHDQPPRTALPPRPRRPAPHRRRRPVAVNA</sequence>
<evidence type="ECO:0000313" key="7">
    <source>
        <dbReference type="EMBL" id="RIQ19593.1"/>
    </source>
</evidence>
<feature type="compositionally biased region" description="Basic residues" evidence="5">
    <location>
        <begin position="198"/>
        <end position="215"/>
    </location>
</feature>
<feature type="transmembrane region" description="Helical" evidence="6">
    <location>
        <begin position="56"/>
        <end position="85"/>
    </location>
</feature>
<dbReference type="Proteomes" id="UP000284057">
    <property type="component" value="Unassembled WGS sequence"/>
</dbReference>
<keyword evidence="3 6" id="KW-1133">Transmembrane helix</keyword>
<name>A0A418KMJ9_9ACTN</name>
<comment type="subcellular location">
    <subcellularLocation>
        <location evidence="1">Membrane</location>
        <topology evidence="1">Multi-pass membrane protein</topology>
    </subcellularLocation>
</comment>
<evidence type="ECO:0000256" key="1">
    <source>
        <dbReference type="ARBA" id="ARBA00004141"/>
    </source>
</evidence>
<dbReference type="OrthoDB" id="3576439at2"/>
<proteinExistence type="predicted"/>
<feature type="compositionally biased region" description="Low complexity" evidence="5">
    <location>
        <begin position="166"/>
        <end position="183"/>
    </location>
</feature>
<dbReference type="EMBL" id="QUAL01000180">
    <property type="protein sequence ID" value="RIQ19593.1"/>
    <property type="molecule type" value="Genomic_DNA"/>
</dbReference>
<evidence type="ECO:0000256" key="2">
    <source>
        <dbReference type="ARBA" id="ARBA00022692"/>
    </source>
</evidence>
<protein>
    <submittedName>
        <fullName evidence="7">DoxX family protein</fullName>
    </submittedName>
</protein>
<feature type="compositionally biased region" description="Basic residues" evidence="5">
    <location>
        <begin position="137"/>
        <end position="152"/>
    </location>
</feature>
<keyword evidence="8" id="KW-1185">Reference proteome</keyword>
<evidence type="ECO:0000313" key="8">
    <source>
        <dbReference type="Proteomes" id="UP000284057"/>
    </source>
</evidence>
<evidence type="ECO:0000256" key="4">
    <source>
        <dbReference type="ARBA" id="ARBA00023136"/>
    </source>
</evidence>
<keyword evidence="4 6" id="KW-0472">Membrane</keyword>
<gene>
    <name evidence="7" type="ORF">DY240_19360</name>
</gene>
<evidence type="ECO:0000256" key="6">
    <source>
        <dbReference type="SAM" id="Phobius"/>
    </source>
</evidence>
<dbReference type="InterPro" id="IPR032808">
    <property type="entry name" value="DoxX"/>
</dbReference>
<comment type="caution">
    <text evidence="7">The sequence shown here is derived from an EMBL/GenBank/DDBJ whole genome shotgun (WGS) entry which is preliminary data.</text>
</comment>
<keyword evidence="2 6" id="KW-0812">Transmembrane</keyword>
<feature type="compositionally biased region" description="Basic residues" evidence="5">
    <location>
        <begin position="87"/>
        <end position="103"/>
    </location>
</feature>
<evidence type="ECO:0000256" key="5">
    <source>
        <dbReference type="SAM" id="MobiDB-lite"/>
    </source>
</evidence>
<reference evidence="7 8" key="1">
    <citation type="submission" date="2018-09" db="EMBL/GenBank/DDBJ databases">
        <title>Isolation, diversity and antifungal activity of actinobacteria from wheat.</title>
        <authorList>
            <person name="Han C."/>
        </authorList>
    </citation>
    <scope>NUCLEOTIDE SEQUENCE [LARGE SCALE GENOMIC DNA]</scope>
    <source>
        <strain evidence="7 8">NEAU-YY265</strain>
    </source>
</reference>
<evidence type="ECO:0000256" key="3">
    <source>
        <dbReference type="ARBA" id="ARBA00022989"/>
    </source>
</evidence>
<dbReference type="AlphaFoldDB" id="A0A418KMJ9"/>
<feature type="region of interest" description="Disordered" evidence="5">
    <location>
        <begin position="86"/>
        <end position="215"/>
    </location>
</feature>
<dbReference type="Pfam" id="PF13564">
    <property type="entry name" value="DoxX_2"/>
    <property type="match status" value="1"/>
</dbReference>
<accession>A0A418KMJ9</accession>
<feature type="transmembrane region" description="Helical" evidence="6">
    <location>
        <begin position="31"/>
        <end position="50"/>
    </location>
</feature>